<proteinExistence type="predicted"/>
<dbReference type="EMBL" id="OA883875">
    <property type="protein sequence ID" value="CAD7279881.1"/>
    <property type="molecule type" value="Genomic_DNA"/>
</dbReference>
<evidence type="ECO:0000313" key="2">
    <source>
        <dbReference type="Proteomes" id="UP000678499"/>
    </source>
</evidence>
<accession>A0A7R9GGB3</accession>
<dbReference type="InterPro" id="IPR032675">
    <property type="entry name" value="LRR_dom_sf"/>
</dbReference>
<feature type="non-terminal residue" evidence="1">
    <location>
        <position position="80"/>
    </location>
</feature>
<dbReference type="EMBL" id="CAJPEX010001838">
    <property type="protein sequence ID" value="CAG0920033.1"/>
    <property type="molecule type" value="Genomic_DNA"/>
</dbReference>
<evidence type="ECO:0000313" key="1">
    <source>
        <dbReference type="EMBL" id="CAD7279881.1"/>
    </source>
</evidence>
<sequence>AAPKPTTIKEALKLWEEKHPGEDPAEAREVKLNGVFPPIEKMDTTLGTLTNVEKLSLSTNMIDKISGLQGLSELFLTILI</sequence>
<organism evidence="1">
    <name type="scientific">Notodromas monacha</name>
    <dbReference type="NCBI Taxonomy" id="399045"/>
    <lineage>
        <taxon>Eukaryota</taxon>
        <taxon>Metazoa</taxon>
        <taxon>Ecdysozoa</taxon>
        <taxon>Arthropoda</taxon>
        <taxon>Crustacea</taxon>
        <taxon>Oligostraca</taxon>
        <taxon>Ostracoda</taxon>
        <taxon>Podocopa</taxon>
        <taxon>Podocopida</taxon>
        <taxon>Cypridocopina</taxon>
        <taxon>Cypridoidea</taxon>
        <taxon>Cyprididae</taxon>
        <taxon>Notodromas</taxon>
    </lineage>
</organism>
<dbReference type="OrthoDB" id="266138at2759"/>
<dbReference type="Proteomes" id="UP000678499">
    <property type="component" value="Unassembled WGS sequence"/>
</dbReference>
<dbReference type="AlphaFoldDB" id="A0A7R9GGB3"/>
<dbReference type="InterPro" id="IPR001611">
    <property type="entry name" value="Leu-rich_rpt"/>
</dbReference>
<reference evidence="1" key="1">
    <citation type="submission" date="2020-11" db="EMBL/GenBank/DDBJ databases">
        <authorList>
            <person name="Tran Van P."/>
        </authorList>
    </citation>
    <scope>NUCLEOTIDE SEQUENCE</scope>
</reference>
<dbReference type="PROSITE" id="PS51450">
    <property type="entry name" value="LRR"/>
    <property type="match status" value="1"/>
</dbReference>
<protein>
    <submittedName>
        <fullName evidence="1">Uncharacterized protein</fullName>
    </submittedName>
</protein>
<keyword evidence="2" id="KW-1185">Reference proteome</keyword>
<name>A0A7R9GGB3_9CRUS</name>
<gene>
    <name evidence="1" type="ORF">NMOB1V02_LOCUS7545</name>
</gene>
<dbReference type="Gene3D" id="3.80.10.10">
    <property type="entry name" value="Ribonuclease Inhibitor"/>
    <property type="match status" value="1"/>
</dbReference>